<evidence type="ECO:0000313" key="1">
    <source>
        <dbReference type="EMBL" id="MCC4620603.1"/>
    </source>
</evidence>
<proteinExistence type="predicted"/>
<dbReference type="RefSeq" id="WP_029221384.1">
    <property type="nucleotide sequence ID" value="NZ_CAWLZN010000001.1"/>
</dbReference>
<dbReference type="InterPro" id="IPR010144">
    <property type="entry name" value="CRISPR-assoc_prot_Csd1-typ"/>
</dbReference>
<dbReference type="Pfam" id="PF09709">
    <property type="entry name" value="Cas_Csd1"/>
    <property type="match status" value="1"/>
</dbReference>
<reference evidence="1 2" key="1">
    <citation type="submission" date="2021-10" db="EMBL/GenBank/DDBJ databases">
        <title>Genome sequencing of Xanthomonas strains from NCPPB.</title>
        <authorList>
            <person name="Hussein R."/>
            <person name="Harrison J."/>
            <person name="Studholme D.J."/>
            <person name="Vicente J."/>
            <person name="Grant M."/>
        </authorList>
    </citation>
    <scope>NUCLEOTIDE SEQUENCE [LARGE SCALE GENOMIC DNA]</scope>
    <source>
        <strain evidence="1 2">NCPPB 101</strain>
    </source>
</reference>
<dbReference type="CDD" id="cd09757">
    <property type="entry name" value="Cas8c_I-C"/>
    <property type="match status" value="1"/>
</dbReference>
<sequence length="613" mass="66582">MILSALADYYQRLLDDPASGIAAPGYSQEKIGYAIVLDGDGRVVAVEDEHDYDSKKRMAKALSVPQPEKRTVAVKSNFLWDKTSYALGVSASSKRSAQEHAAFKTLHQQALGSSEDPGLRALLTFLDTWSPAQFADHSEFARHGEALLDTNLVFRLEGDTGYLHQRAAARAAWERLQGQGTDGVSGMCLVSGVRAPLARLHPAVKGVNGAQSSGASLVSFNLDAFTSYGKSQGENAPISEQATFAYTTALNHLLRRDPRNRQRLQIGDTTVVFWAQARTTAQAEGAEDLIADFLRGGETEDPGIIDGQATQRLHLALEQVRQARPLREMDDALDDEARIFVLGLAPNASRLSIRFWETQTLAGFAARLAAHYQDLKLEPPAWKRAPTPQFLALQTAPVYGEHGKPKAEDVSPLLAGELTRAILAGTRYPLSLLSAIVMRFRADGQVNPLRVALCRAVLAREARLDTQQGLSSTKGEPPVSLDTANTDPGYLLGRLFSSLENLQRAALGGQVNATIRDRYYGAASATPASVFPVLLRNAQNHFGKLRKDKAGLAVNLEKEVGQIIDALPASFPRSLPIHEQGRFAIGYYHQTQARFARNNGQDAPDTASEGEPA</sequence>
<organism evidence="1 2">
    <name type="scientific">Xanthomonas cassavae CFBP 4642</name>
    <dbReference type="NCBI Taxonomy" id="1219375"/>
    <lineage>
        <taxon>Bacteria</taxon>
        <taxon>Pseudomonadati</taxon>
        <taxon>Pseudomonadota</taxon>
        <taxon>Gammaproteobacteria</taxon>
        <taxon>Lysobacterales</taxon>
        <taxon>Lysobacteraceae</taxon>
        <taxon>Xanthomonas</taxon>
    </lineage>
</organism>
<evidence type="ECO:0000313" key="2">
    <source>
        <dbReference type="Proteomes" id="UP001199206"/>
    </source>
</evidence>
<dbReference type="EMBL" id="JAJGQJ010000022">
    <property type="protein sequence ID" value="MCC4620603.1"/>
    <property type="molecule type" value="Genomic_DNA"/>
</dbReference>
<comment type="caution">
    <text evidence="1">The sequence shown here is derived from an EMBL/GenBank/DDBJ whole genome shotgun (WGS) entry which is preliminary data.</text>
</comment>
<protein>
    <submittedName>
        <fullName evidence="1">Type I-C CRISPR-associated protein Cas8c/Csd1</fullName>
    </submittedName>
</protein>
<gene>
    <name evidence="1" type="primary">cas8c</name>
    <name evidence="1" type="ORF">LL965_11080</name>
</gene>
<name>A0ABS8HET8_9XANT</name>
<accession>A0ABS8HET8</accession>
<dbReference type="NCBIfam" id="TIGR01863">
    <property type="entry name" value="cas_Csd1"/>
    <property type="match status" value="1"/>
</dbReference>
<dbReference type="Proteomes" id="UP001199206">
    <property type="component" value="Unassembled WGS sequence"/>
</dbReference>
<keyword evidence="2" id="KW-1185">Reference proteome</keyword>